<comment type="caution">
    <text evidence="1">The sequence shown here is derived from an EMBL/GenBank/DDBJ whole genome shotgun (WGS) entry which is preliminary data.</text>
</comment>
<accession>A0AAV7G3P1</accession>
<gene>
    <name evidence="1" type="ORF">IEQ34_021478</name>
</gene>
<dbReference type="Proteomes" id="UP000775213">
    <property type="component" value="Unassembled WGS sequence"/>
</dbReference>
<proteinExistence type="predicted"/>
<dbReference type="EMBL" id="JAGFBR010000018">
    <property type="protein sequence ID" value="KAH0450786.1"/>
    <property type="molecule type" value="Genomic_DNA"/>
</dbReference>
<evidence type="ECO:0000313" key="2">
    <source>
        <dbReference type="Proteomes" id="UP000775213"/>
    </source>
</evidence>
<keyword evidence="2" id="KW-1185">Reference proteome</keyword>
<protein>
    <submittedName>
        <fullName evidence="1">Uncharacterized protein</fullName>
    </submittedName>
</protein>
<name>A0AAV7G3P1_DENCH</name>
<reference evidence="1 2" key="1">
    <citation type="journal article" date="2021" name="Hortic Res">
        <title>Chromosome-scale assembly of the Dendrobium chrysotoxum genome enhances the understanding of orchid evolution.</title>
        <authorList>
            <person name="Zhang Y."/>
            <person name="Zhang G.Q."/>
            <person name="Zhang D."/>
            <person name="Liu X.D."/>
            <person name="Xu X.Y."/>
            <person name="Sun W.H."/>
            <person name="Yu X."/>
            <person name="Zhu X."/>
            <person name="Wang Z.W."/>
            <person name="Zhao X."/>
            <person name="Zhong W.Y."/>
            <person name="Chen H."/>
            <person name="Yin W.L."/>
            <person name="Huang T."/>
            <person name="Niu S.C."/>
            <person name="Liu Z.J."/>
        </authorList>
    </citation>
    <scope>NUCLEOTIDE SEQUENCE [LARGE SCALE GENOMIC DNA]</scope>
    <source>
        <strain evidence="1">Lindl</strain>
    </source>
</reference>
<dbReference type="AlphaFoldDB" id="A0AAV7G3P1"/>
<sequence>MASSTTVRHRRSLSAAVGHCWDWEEMSFMMVRVREMLRNASRNCARKALLKNRFFTALVKGGYYNYNDSTLNKGVGITTHKVTVIKEMIGGSYLGVVARDPMLAPIAFPNWRNKDMEPFKKKMLAEVEVEHWDSRPIEKILETVPAGVDQMQWCQLVNQWSQPENQENFEIRLLSRTDCNYGKSIGCTKMVPGHLRTQACKLLAEEGLTPEDDNIEANERVFAIVMGPEHSGRVRTQGLVSHRLDYFPQSKSEEGGGSGSNFRQIASLREELRSFRDNQTREFGSFHDEIR</sequence>
<organism evidence="1 2">
    <name type="scientific">Dendrobium chrysotoxum</name>
    <name type="common">Orchid</name>
    <dbReference type="NCBI Taxonomy" id="161865"/>
    <lineage>
        <taxon>Eukaryota</taxon>
        <taxon>Viridiplantae</taxon>
        <taxon>Streptophyta</taxon>
        <taxon>Embryophyta</taxon>
        <taxon>Tracheophyta</taxon>
        <taxon>Spermatophyta</taxon>
        <taxon>Magnoliopsida</taxon>
        <taxon>Liliopsida</taxon>
        <taxon>Asparagales</taxon>
        <taxon>Orchidaceae</taxon>
        <taxon>Epidendroideae</taxon>
        <taxon>Malaxideae</taxon>
        <taxon>Dendrobiinae</taxon>
        <taxon>Dendrobium</taxon>
    </lineage>
</organism>
<evidence type="ECO:0000313" key="1">
    <source>
        <dbReference type="EMBL" id="KAH0450786.1"/>
    </source>
</evidence>